<sequence>MGSRDGDLEEMKLTLVPLGCQAPQMPPLDTACLEGGEGVVEAAEAWTLATPRHAFTCQLLCWTVAN</sequence>
<keyword evidence="2" id="KW-1185">Reference proteome</keyword>
<accession>A0A086TA76</accession>
<dbReference type="EMBL" id="JPKY01000021">
    <property type="protein sequence ID" value="KFH46258.1"/>
    <property type="molecule type" value="Genomic_DNA"/>
</dbReference>
<dbReference type="AlphaFoldDB" id="A0A086TA76"/>
<comment type="caution">
    <text evidence="1">The sequence shown here is derived from an EMBL/GenBank/DDBJ whole genome shotgun (WGS) entry which is preliminary data.</text>
</comment>
<reference evidence="2" key="1">
    <citation type="journal article" date="2014" name="Genome Announc.">
        <title>Genome sequence and annotation of Acremonium chrysogenum, producer of the beta-lactam antibiotic cephalosporin C.</title>
        <authorList>
            <person name="Terfehr D."/>
            <person name="Dahlmann T.A."/>
            <person name="Specht T."/>
            <person name="Zadra I."/>
            <person name="Kuernsteiner H."/>
            <person name="Kueck U."/>
        </authorList>
    </citation>
    <scope>NUCLEOTIDE SEQUENCE [LARGE SCALE GENOMIC DNA]</scope>
    <source>
        <strain evidence="2">ATCC 11550 / CBS 779.69 / DSM 880 / IAM 14645 / JCM 23072 / IMI 49137</strain>
    </source>
</reference>
<organism evidence="1 2">
    <name type="scientific">Hapsidospora chrysogenum (strain ATCC 11550 / CBS 779.69 / DSM 880 / IAM 14645 / JCM 23072 / IMI 49137)</name>
    <name type="common">Acremonium chrysogenum</name>
    <dbReference type="NCBI Taxonomy" id="857340"/>
    <lineage>
        <taxon>Eukaryota</taxon>
        <taxon>Fungi</taxon>
        <taxon>Dikarya</taxon>
        <taxon>Ascomycota</taxon>
        <taxon>Pezizomycotina</taxon>
        <taxon>Sordariomycetes</taxon>
        <taxon>Hypocreomycetidae</taxon>
        <taxon>Hypocreales</taxon>
        <taxon>Bionectriaceae</taxon>
        <taxon>Hapsidospora</taxon>
    </lineage>
</organism>
<gene>
    <name evidence="1" type="ORF">ACRE_029180</name>
</gene>
<dbReference type="Proteomes" id="UP000029964">
    <property type="component" value="Unassembled WGS sequence"/>
</dbReference>
<evidence type="ECO:0000313" key="2">
    <source>
        <dbReference type="Proteomes" id="UP000029964"/>
    </source>
</evidence>
<evidence type="ECO:0000313" key="1">
    <source>
        <dbReference type="EMBL" id="KFH46258.1"/>
    </source>
</evidence>
<dbReference type="HOGENOM" id="CLU_2830611_0_0_1"/>
<protein>
    <submittedName>
        <fullName evidence="1">Uncharacterized protein</fullName>
    </submittedName>
</protein>
<proteinExistence type="predicted"/>
<name>A0A086TA76_HAPC1</name>